<evidence type="ECO:0000256" key="1">
    <source>
        <dbReference type="SAM" id="SignalP"/>
    </source>
</evidence>
<comment type="caution">
    <text evidence="2">The sequence shown here is derived from an EMBL/GenBank/DDBJ whole genome shotgun (WGS) entry which is preliminary data.</text>
</comment>
<dbReference type="AlphaFoldDB" id="A0A4S4A035"/>
<dbReference type="Pfam" id="PF14054">
    <property type="entry name" value="DUF4249"/>
    <property type="match status" value="1"/>
</dbReference>
<dbReference type="EMBL" id="SSNZ01000002">
    <property type="protein sequence ID" value="THF51229.1"/>
    <property type="molecule type" value="Genomic_DNA"/>
</dbReference>
<keyword evidence="3" id="KW-1185">Reference proteome</keyword>
<gene>
    <name evidence="2" type="ORF">E6C50_05510</name>
</gene>
<dbReference type="OrthoDB" id="1062680at2"/>
<proteinExistence type="predicted"/>
<evidence type="ECO:0000313" key="3">
    <source>
        <dbReference type="Proteomes" id="UP000307507"/>
    </source>
</evidence>
<feature type="chain" id="PRO_5020978136" evidence="1">
    <location>
        <begin position="23"/>
        <end position="398"/>
    </location>
</feature>
<dbReference type="InterPro" id="IPR025345">
    <property type="entry name" value="DUF4249"/>
</dbReference>
<name>A0A4S4A035_9FLAO</name>
<protein>
    <submittedName>
        <fullName evidence="2">DUF4249 domain-containing protein</fullName>
    </submittedName>
</protein>
<accession>A0A4S4A035</accession>
<feature type="signal peptide" evidence="1">
    <location>
        <begin position="1"/>
        <end position="22"/>
    </location>
</feature>
<dbReference type="Proteomes" id="UP000307507">
    <property type="component" value="Unassembled WGS sequence"/>
</dbReference>
<dbReference type="RefSeq" id="WP_136402215.1">
    <property type="nucleotide sequence ID" value="NZ_SSNZ01000002.1"/>
</dbReference>
<organism evidence="2 3">
    <name type="scientific">Flavobacterium supellecticarium</name>
    <dbReference type="NCBI Taxonomy" id="2565924"/>
    <lineage>
        <taxon>Bacteria</taxon>
        <taxon>Pseudomonadati</taxon>
        <taxon>Bacteroidota</taxon>
        <taxon>Flavobacteriia</taxon>
        <taxon>Flavobacteriales</taxon>
        <taxon>Flavobacteriaceae</taxon>
        <taxon>Flavobacterium</taxon>
    </lineage>
</organism>
<evidence type="ECO:0000313" key="2">
    <source>
        <dbReference type="EMBL" id="THF51229.1"/>
    </source>
</evidence>
<keyword evidence="1" id="KW-0732">Signal</keyword>
<sequence length="398" mass="45031">MKKIFLTRLTLLFLICIGLTNCTDPYKMETNTFEDALVVEATITNILQKQTIKVSRTYRFEDFGPTFEENADVFVTDSDGIEYPFVQSNNVYTSVNEFQAVPGKQYQLTVITSDGKKYTSTKEILPTDSPLEEVTANVATIDNVTGVEIRAKSYNPNGSSQYYRFEYEETYKIVAPKWITTKAFFSGPNPNQPILTMLPRTEEARTCYSTDKSLEIIQLNTNETAEDRVDFPVRFISNQNYIMSHRYSILVRQYVQNAHAYNYYKALKKLAGSGGNILSPNQPGFLIGNIKSVNNSSEKVIGFFDVSPVSSKRIFFNYADLFPDKPLPPYKVNCTELSQKYCFSTLDPSCNGPSVVGYINTNVMVIYKFDEAPIYILTPAPCGDCTTFSSNVIPSFWE</sequence>
<reference evidence="2 3" key="1">
    <citation type="submission" date="2019-04" db="EMBL/GenBank/DDBJ databases">
        <title>Flavobacterium sp. nov. isolated from construction timber.</title>
        <authorList>
            <person name="Lin S.-Y."/>
            <person name="Chang C.-T."/>
            <person name="Young C.-C."/>
        </authorList>
    </citation>
    <scope>NUCLEOTIDE SEQUENCE [LARGE SCALE GENOMIC DNA]</scope>
    <source>
        <strain evidence="2 3">CC-CTC003</strain>
    </source>
</reference>